<protein>
    <submittedName>
        <fullName evidence="1">Hypp3514 protein</fullName>
    </submittedName>
</protein>
<sequence>MSGPSLTYRQTGITGNTWCVYGLEQGHPTVVTARMKVTYKSVIKRLAAQVIMKEGDVRGWEKVLLDKEMDQEHQGSSLCIDVALQFF</sequence>
<evidence type="ECO:0000313" key="1">
    <source>
        <dbReference type="EMBL" id="CAH1266687.1"/>
    </source>
</evidence>
<dbReference type="Proteomes" id="UP000838412">
    <property type="component" value="Chromosome 6"/>
</dbReference>
<gene>
    <name evidence="1" type="primary">Hypp3514</name>
    <name evidence="1" type="ORF">BLAG_LOCUS20237</name>
</gene>
<name>A0A8K0ES56_BRALA</name>
<organism evidence="1 2">
    <name type="scientific">Branchiostoma lanceolatum</name>
    <name type="common">Common lancelet</name>
    <name type="synonym">Amphioxus lanceolatum</name>
    <dbReference type="NCBI Taxonomy" id="7740"/>
    <lineage>
        <taxon>Eukaryota</taxon>
        <taxon>Metazoa</taxon>
        <taxon>Chordata</taxon>
        <taxon>Cephalochordata</taxon>
        <taxon>Leptocardii</taxon>
        <taxon>Amphioxiformes</taxon>
        <taxon>Branchiostomatidae</taxon>
        <taxon>Branchiostoma</taxon>
    </lineage>
</organism>
<evidence type="ECO:0000313" key="2">
    <source>
        <dbReference type="Proteomes" id="UP000838412"/>
    </source>
</evidence>
<proteinExistence type="predicted"/>
<accession>A0A8K0ES56</accession>
<keyword evidence="2" id="KW-1185">Reference proteome</keyword>
<reference evidence="1" key="1">
    <citation type="submission" date="2022-01" db="EMBL/GenBank/DDBJ databases">
        <authorList>
            <person name="Braso-Vives M."/>
        </authorList>
    </citation>
    <scope>NUCLEOTIDE SEQUENCE</scope>
</reference>
<dbReference type="AlphaFoldDB" id="A0A8K0ES56"/>
<dbReference type="EMBL" id="OV696691">
    <property type="protein sequence ID" value="CAH1266687.1"/>
    <property type="molecule type" value="Genomic_DNA"/>
</dbReference>